<keyword evidence="3" id="KW-1133">Transmembrane helix</keyword>
<dbReference type="GO" id="GO:0005634">
    <property type="term" value="C:nucleus"/>
    <property type="evidence" value="ECO:0007669"/>
    <property type="project" value="UniProtKB-SubCell"/>
</dbReference>
<feature type="domain" description="Zinc finger LSD1-type" evidence="4">
    <location>
        <begin position="79"/>
        <end position="103"/>
    </location>
</feature>
<evidence type="ECO:0000259" key="4">
    <source>
        <dbReference type="Pfam" id="PF06943"/>
    </source>
</evidence>
<dbReference type="SUPFAM" id="SSF48695">
    <property type="entry name" value="Multiheme cytochromes"/>
    <property type="match status" value="1"/>
</dbReference>
<protein>
    <recommendedName>
        <fullName evidence="4">Zinc finger LSD1-type domain-containing protein</fullName>
    </recommendedName>
</protein>
<feature type="domain" description="Zinc finger LSD1-type" evidence="4">
    <location>
        <begin position="117"/>
        <end position="141"/>
    </location>
</feature>
<evidence type="ECO:0000256" key="3">
    <source>
        <dbReference type="SAM" id="Phobius"/>
    </source>
</evidence>
<organism evidence="5 6">
    <name type="scientific">Vigna mungo</name>
    <name type="common">Black gram</name>
    <name type="synonym">Phaseolus mungo</name>
    <dbReference type="NCBI Taxonomy" id="3915"/>
    <lineage>
        <taxon>Eukaryota</taxon>
        <taxon>Viridiplantae</taxon>
        <taxon>Streptophyta</taxon>
        <taxon>Embryophyta</taxon>
        <taxon>Tracheophyta</taxon>
        <taxon>Spermatophyta</taxon>
        <taxon>Magnoliopsida</taxon>
        <taxon>eudicotyledons</taxon>
        <taxon>Gunneridae</taxon>
        <taxon>Pentapetalae</taxon>
        <taxon>rosids</taxon>
        <taxon>fabids</taxon>
        <taxon>Fabales</taxon>
        <taxon>Fabaceae</taxon>
        <taxon>Papilionoideae</taxon>
        <taxon>50 kb inversion clade</taxon>
        <taxon>NPAAA clade</taxon>
        <taxon>indigoferoid/millettioid clade</taxon>
        <taxon>Phaseoleae</taxon>
        <taxon>Vigna</taxon>
    </lineage>
</organism>
<feature type="domain" description="Zinc finger LSD1-type" evidence="4">
    <location>
        <begin position="40"/>
        <end position="59"/>
    </location>
</feature>
<sequence length="177" mass="19028">MKLRSPDGRLNKKMCLVQFCINETMNARTFIAMASKRKGNILLYPVGATTVCCAVCHAVITVPPPGTIVPPPDMAQLVCGGCHTLLMYIRGATTVQCSCCHTVNLALEANQVAHVNCGNCKMLLRYPYVARSVKCAVCSFVTLVGVSTISSLVNTLQCVTDSKMQASTSTTEQKFST</sequence>
<keyword evidence="6" id="KW-1185">Reference proteome</keyword>
<keyword evidence="3" id="KW-0812">Transmembrane</keyword>
<evidence type="ECO:0000313" key="5">
    <source>
        <dbReference type="EMBL" id="WVZ09655.1"/>
    </source>
</evidence>
<feature type="transmembrane region" description="Helical" evidence="3">
    <location>
        <begin position="41"/>
        <end position="60"/>
    </location>
</feature>
<name>A0AAQ3NIQ9_VIGMU</name>
<gene>
    <name evidence="5" type="ORF">V8G54_014185</name>
</gene>
<comment type="subcellular location">
    <subcellularLocation>
        <location evidence="1">Nucleus</location>
    </subcellularLocation>
</comment>
<accession>A0AAQ3NIQ9</accession>
<dbReference type="InterPro" id="IPR036280">
    <property type="entry name" value="Multihaem_cyt_sf"/>
</dbReference>
<evidence type="ECO:0000313" key="6">
    <source>
        <dbReference type="Proteomes" id="UP001374535"/>
    </source>
</evidence>
<dbReference type="EMBL" id="CP144696">
    <property type="protein sequence ID" value="WVZ09655.1"/>
    <property type="molecule type" value="Genomic_DNA"/>
</dbReference>
<keyword evidence="3" id="KW-0472">Membrane</keyword>
<dbReference type="AlphaFoldDB" id="A0AAQ3NIQ9"/>
<reference evidence="5 6" key="1">
    <citation type="journal article" date="2023" name="Life. Sci Alliance">
        <title>Evolutionary insights into 3D genome organization and epigenetic landscape of Vigna mungo.</title>
        <authorList>
            <person name="Junaid A."/>
            <person name="Singh B."/>
            <person name="Bhatia S."/>
        </authorList>
    </citation>
    <scope>NUCLEOTIDE SEQUENCE [LARGE SCALE GENOMIC DNA]</scope>
    <source>
        <strain evidence="5">Urdbean</strain>
    </source>
</reference>
<dbReference type="PANTHER" id="PTHR31747">
    <property type="entry name" value="PROTEIN LSD1"/>
    <property type="match status" value="1"/>
</dbReference>
<dbReference type="NCBIfam" id="TIGR01053">
    <property type="entry name" value="LSD1"/>
    <property type="match status" value="3"/>
</dbReference>
<keyword evidence="2" id="KW-0539">Nucleus</keyword>
<dbReference type="InterPro" id="IPR040319">
    <property type="entry name" value="LSD1-like"/>
</dbReference>
<evidence type="ECO:0000256" key="2">
    <source>
        <dbReference type="ARBA" id="ARBA00023242"/>
    </source>
</evidence>
<dbReference type="Pfam" id="PF06943">
    <property type="entry name" value="zf-LSD1"/>
    <property type="match status" value="3"/>
</dbReference>
<evidence type="ECO:0000256" key="1">
    <source>
        <dbReference type="ARBA" id="ARBA00004123"/>
    </source>
</evidence>
<proteinExistence type="predicted"/>
<dbReference type="PANTHER" id="PTHR31747:SF1">
    <property type="entry name" value="PROTEIN LOL1"/>
    <property type="match status" value="1"/>
</dbReference>
<dbReference type="Proteomes" id="UP001374535">
    <property type="component" value="Chromosome 5"/>
</dbReference>
<dbReference type="InterPro" id="IPR005735">
    <property type="entry name" value="Znf_LSD1"/>
</dbReference>